<sequence>MNELEIKNLFEQGYNCGQVVLTYYAEKLNLDEEMALKITSGLGGGMFSGDSCGAVVAAVIAIGLKYGYYEESDLKVSKDLCTAKTLQFRHEFSEKFGSCMCKELLEYDISIPEEKEKVFASGKLLEFCPCLVKEAINILDEIL</sequence>
<dbReference type="NCBIfam" id="TIGR01909">
    <property type="entry name" value="C_GCAxxG_C_C"/>
    <property type="match status" value="1"/>
</dbReference>
<dbReference type="InterPro" id="IPR010181">
    <property type="entry name" value="CGCAxxGCC_motif"/>
</dbReference>
<dbReference type="EMBL" id="CP117523">
    <property type="protein sequence ID" value="WWD83950.1"/>
    <property type="molecule type" value="Genomic_DNA"/>
</dbReference>
<evidence type="ECO:0000313" key="1">
    <source>
        <dbReference type="EMBL" id="WWD83950.1"/>
    </source>
</evidence>
<evidence type="ECO:0000313" key="2">
    <source>
        <dbReference type="Proteomes" id="UP001348492"/>
    </source>
</evidence>
<keyword evidence="2" id="KW-1185">Reference proteome</keyword>
<protein>
    <recommendedName>
        <fullName evidence="3">Oxidoreductase</fullName>
    </recommendedName>
</protein>
<gene>
    <name evidence="1" type="ORF">TEGL_23720</name>
</gene>
<proteinExistence type="predicted"/>
<dbReference type="Pfam" id="PF09719">
    <property type="entry name" value="C_GCAxxG_C_C"/>
    <property type="match status" value="1"/>
</dbReference>
<dbReference type="RefSeq" id="WP_018590576.1">
    <property type="nucleotide sequence ID" value="NZ_CP117523.1"/>
</dbReference>
<dbReference type="Proteomes" id="UP001348492">
    <property type="component" value="Chromosome"/>
</dbReference>
<evidence type="ECO:0008006" key="3">
    <source>
        <dbReference type="Google" id="ProtNLM"/>
    </source>
</evidence>
<reference evidence="1 2" key="1">
    <citation type="journal article" date="2023" name="PLoS ONE">
        <title>Genome-based metabolic and phylogenomic analysis of three Terrisporobacter species.</title>
        <authorList>
            <person name="Boer T."/>
            <person name="Bengelsdorf F.R."/>
            <person name="Bomeke M."/>
            <person name="Daniel R."/>
            <person name="Poehlein A."/>
        </authorList>
    </citation>
    <scope>NUCLEOTIDE SEQUENCE [LARGE SCALE GENOMIC DNA]</scope>
    <source>
        <strain evidence="1 2">DSM 1288</strain>
    </source>
</reference>
<accession>A0ABZ2EVL3</accession>
<organism evidence="1 2">
    <name type="scientific">Terrisporobacter glycolicus ATCC 14880 = DSM 1288</name>
    <dbReference type="NCBI Taxonomy" id="1121315"/>
    <lineage>
        <taxon>Bacteria</taxon>
        <taxon>Bacillati</taxon>
        <taxon>Bacillota</taxon>
        <taxon>Clostridia</taxon>
        <taxon>Peptostreptococcales</taxon>
        <taxon>Peptostreptococcaceae</taxon>
        <taxon>Terrisporobacter</taxon>
    </lineage>
</organism>
<name>A0ABZ2EVL3_9FIRM</name>